<dbReference type="GO" id="GO:0016787">
    <property type="term" value="F:hydrolase activity"/>
    <property type="evidence" value="ECO:0007669"/>
    <property type="project" value="UniProtKB-KW"/>
</dbReference>
<organism evidence="3 4">
    <name type="scientific">Streptomyces nojiriensis</name>
    <dbReference type="NCBI Taxonomy" id="66374"/>
    <lineage>
        <taxon>Bacteria</taxon>
        <taxon>Bacillati</taxon>
        <taxon>Actinomycetota</taxon>
        <taxon>Actinomycetes</taxon>
        <taxon>Kitasatosporales</taxon>
        <taxon>Streptomycetaceae</taxon>
        <taxon>Streptomyces</taxon>
    </lineage>
</organism>
<dbReference type="Gene3D" id="3.40.50.1820">
    <property type="entry name" value="alpha/beta hydrolase"/>
    <property type="match status" value="1"/>
</dbReference>
<dbReference type="RefSeq" id="WP_189739318.1">
    <property type="nucleotide sequence ID" value="NZ_BMRL01000007.1"/>
</dbReference>
<dbReference type="PANTHER" id="PTHR43798:SF5">
    <property type="entry name" value="MONOACYLGLYCEROL LIPASE ABHD6"/>
    <property type="match status" value="1"/>
</dbReference>
<evidence type="ECO:0000313" key="3">
    <source>
        <dbReference type="EMBL" id="GHI66911.1"/>
    </source>
</evidence>
<protein>
    <submittedName>
        <fullName evidence="3">Alpha/beta hydrolase</fullName>
    </submittedName>
</protein>
<dbReference type="PANTHER" id="PTHR43798">
    <property type="entry name" value="MONOACYLGLYCEROL LIPASE"/>
    <property type="match status" value="1"/>
</dbReference>
<gene>
    <name evidence="3" type="ORF">Snoj_08290</name>
</gene>
<dbReference type="Proteomes" id="UP000613974">
    <property type="component" value="Unassembled WGS sequence"/>
</dbReference>
<keyword evidence="3" id="KW-0378">Hydrolase</keyword>
<dbReference type="SUPFAM" id="SSF53474">
    <property type="entry name" value="alpha/beta-Hydrolases"/>
    <property type="match status" value="1"/>
</dbReference>
<dbReference type="Pfam" id="PF00561">
    <property type="entry name" value="Abhydrolase_1"/>
    <property type="match status" value="1"/>
</dbReference>
<proteinExistence type="predicted"/>
<sequence length="388" mass="42070">MASTTPTDHKVPHISTVPANAGQNVRLHVREYDGTPSGPNAQRKVVLMLHGRSVPSAVAFDLQHDGGKYSWAQHLAKAGFDVFLMELTGSGLSPRPEMDKPCNANPQHQEILDPNPLTYTCTPPYPHELGNSESEWGEVDAVVEYIKAKKGVTKVALVGQSAAAFVFGPYAIQHPGKVESLLLLAPIYPPAGRASAPPKSFGAPVASFPVSTPASLFGFPMNLSSRTGLESAWDKEVRSPKQRAAGMVDAVWKELMAVDPVGKAWGGPTAGSPEGVLRFRNSYWWGWNQDTVPIGGVLGDQVPVMIVYGEHDATANSPTFSVPAFYDAVPGVRKLMFRVSCAGHSMVWERQSKVLHRLSKQWLKHGKVDDLEKGSFYVDEDGAYTDTL</sequence>
<evidence type="ECO:0000313" key="4">
    <source>
        <dbReference type="Proteomes" id="UP000613974"/>
    </source>
</evidence>
<feature type="domain" description="AB hydrolase-1" evidence="2">
    <location>
        <begin position="45"/>
        <end position="350"/>
    </location>
</feature>
<dbReference type="InterPro" id="IPR000073">
    <property type="entry name" value="AB_hydrolase_1"/>
</dbReference>
<reference evidence="4" key="1">
    <citation type="submission" date="2023-07" db="EMBL/GenBank/DDBJ databases">
        <title>Whole genome shotgun sequence of Streptomyces nojiriensis NBRC 13794.</title>
        <authorList>
            <person name="Komaki H."/>
            <person name="Tamura T."/>
        </authorList>
    </citation>
    <scope>NUCLEOTIDE SEQUENCE [LARGE SCALE GENOMIC DNA]</scope>
    <source>
        <strain evidence="4">NBRC 13794</strain>
    </source>
</reference>
<accession>A0ABQ3SFL1</accession>
<dbReference type="GeneID" id="95593275"/>
<dbReference type="InterPro" id="IPR050266">
    <property type="entry name" value="AB_hydrolase_sf"/>
</dbReference>
<feature type="region of interest" description="Disordered" evidence="1">
    <location>
        <begin position="1"/>
        <end position="23"/>
    </location>
</feature>
<evidence type="ECO:0000259" key="2">
    <source>
        <dbReference type="Pfam" id="PF00561"/>
    </source>
</evidence>
<name>A0ABQ3SFL1_9ACTN</name>
<dbReference type="InterPro" id="IPR029058">
    <property type="entry name" value="AB_hydrolase_fold"/>
</dbReference>
<evidence type="ECO:0000256" key="1">
    <source>
        <dbReference type="SAM" id="MobiDB-lite"/>
    </source>
</evidence>
<comment type="caution">
    <text evidence="3">The sequence shown here is derived from an EMBL/GenBank/DDBJ whole genome shotgun (WGS) entry which is preliminary data.</text>
</comment>
<keyword evidence="4" id="KW-1185">Reference proteome</keyword>
<dbReference type="EMBL" id="BNEC01000003">
    <property type="protein sequence ID" value="GHI66911.1"/>
    <property type="molecule type" value="Genomic_DNA"/>
</dbReference>